<name>A0A2X0WF24_9GAMM</name>
<dbReference type="Pfam" id="PF05036">
    <property type="entry name" value="SPOR"/>
    <property type="match status" value="1"/>
</dbReference>
<evidence type="ECO:0000256" key="1">
    <source>
        <dbReference type="SAM" id="MobiDB-lite"/>
    </source>
</evidence>
<dbReference type="AlphaFoldDB" id="A0A2X0WF24"/>
<dbReference type="Proteomes" id="UP000250086">
    <property type="component" value="Unassembled WGS sequence"/>
</dbReference>
<feature type="domain" description="SPOR" evidence="2">
    <location>
        <begin position="128"/>
        <end position="203"/>
    </location>
</feature>
<gene>
    <name evidence="3" type="ORF">NCTC13093_00340</name>
</gene>
<keyword evidence="3" id="KW-0132">Cell division</keyword>
<evidence type="ECO:0000313" key="4">
    <source>
        <dbReference type="Proteomes" id="UP000250086"/>
    </source>
</evidence>
<reference evidence="3 4" key="1">
    <citation type="submission" date="2018-06" db="EMBL/GenBank/DDBJ databases">
        <authorList>
            <consortium name="Pathogen Informatics"/>
            <person name="Doyle S."/>
        </authorList>
    </citation>
    <scope>NUCLEOTIDE SEQUENCE [LARGE SCALE GENOMIC DNA]</scope>
    <source>
        <strain evidence="3 4">NCTC13093</strain>
    </source>
</reference>
<dbReference type="PROSITE" id="PS51724">
    <property type="entry name" value="SPOR"/>
    <property type="match status" value="1"/>
</dbReference>
<feature type="compositionally biased region" description="Polar residues" evidence="1">
    <location>
        <begin position="82"/>
        <end position="111"/>
    </location>
</feature>
<sequence length="204" mass="22155">MRAQKPSFDLDERKKRILAIAGVATVVLLFVSFLVSLTTGSDDNSNAAVQTSEEITLEDNSHNTSVKVPASVRYSYDAQPESDMSTGTIEPDTVDQNQDPFANMNSSENTEQAAPVQQESDLAPGIEEQKQFLSYLYCGSFDSDGAAQQEKAKIAFAGIISTVASYKGTLTLKIGPFNNRDEARAKFHSLSEKGLLSTCELVDE</sequence>
<accession>A0A2X0WF24</accession>
<dbReference type="InterPro" id="IPR007730">
    <property type="entry name" value="SPOR-like_dom"/>
</dbReference>
<dbReference type="EMBL" id="UAPV01000001">
    <property type="protein sequence ID" value="SPT68977.1"/>
    <property type="molecule type" value="Genomic_DNA"/>
</dbReference>
<evidence type="ECO:0000313" key="3">
    <source>
        <dbReference type="EMBL" id="SPT68977.1"/>
    </source>
</evidence>
<proteinExistence type="predicted"/>
<feature type="region of interest" description="Disordered" evidence="1">
    <location>
        <begin position="79"/>
        <end position="111"/>
    </location>
</feature>
<evidence type="ECO:0000259" key="2">
    <source>
        <dbReference type="PROSITE" id="PS51724"/>
    </source>
</evidence>
<dbReference type="InterPro" id="IPR036680">
    <property type="entry name" value="SPOR-like_sf"/>
</dbReference>
<protein>
    <submittedName>
        <fullName evidence="3">Cell division protein FtsN</fullName>
    </submittedName>
</protein>
<dbReference type="GO" id="GO:0042834">
    <property type="term" value="F:peptidoglycan binding"/>
    <property type="evidence" value="ECO:0007669"/>
    <property type="project" value="InterPro"/>
</dbReference>
<dbReference type="SUPFAM" id="SSF110997">
    <property type="entry name" value="Sporulation related repeat"/>
    <property type="match status" value="1"/>
</dbReference>
<organism evidence="3 4">
    <name type="scientific">Anaerobiospirillum thomasii</name>
    <dbReference type="NCBI Taxonomy" id="179995"/>
    <lineage>
        <taxon>Bacteria</taxon>
        <taxon>Pseudomonadati</taxon>
        <taxon>Pseudomonadota</taxon>
        <taxon>Gammaproteobacteria</taxon>
        <taxon>Aeromonadales</taxon>
        <taxon>Succinivibrionaceae</taxon>
        <taxon>Anaerobiospirillum</taxon>
    </lineage>
</organism>
<dbReference type="GO" id="GO:0051301">
    <property type="term" value="P:cell division"/>
    <property type="evidence" value="ECO:0007669"/>
    <property type="project" value="UniProtKB-KW"/>
</dbReference>
<dbReference type="RefSeq" id="WP_113743180.1">
    <property type="nucleotide sequence ID" value="NZ_UAPV01000001.1"/>
</dbReference>
<dbReference type="Gene3D" id="3.30.70.1070">
    <property type="entry name" value="Sporulation related repeat"/>
    <property type="match status" value="1"/>
</dbReference>
<keyword evidence="3" id="KW-0131">Cell cycle</keyword>
<keyword evidence="4" id="KW-1185">Reference proteome</keyword>